<accession>A0A8C9IBA0</accession>
<protein>
    <submittedName>
        <fullName evidence="2">Uncharacterized protein</fullName>
    </submittedName>
</protein>
<evidence type="ECO:0000256" key="1">
    <source>
        <dbReference type="SAM" id="MobiDB-lite"/>
    </source>
</evidence>
<reference evidence="2" key="2">
    <citation type="submission" date="2025-09" db="UniProtKB">
        <authorList>
            <consortium name="Ensembl"/>
        </authorList>
    </citation>
    <scope>IDENTIFICATION</scope>
</reference>
<dbReference type="AlphaFoldDB" id="A0A8C9IBA0"/>
<evidence type="ECO:0000313" key="2">
    <source>
        <dbReference type="Ensembl" id="ENSPTEP00000032129.1"/>
    </source>
</evidence>
<feature type="compositionally biased region" description="Low complexity" evidence="1">
    <location>
        <begin position="33"/>
        <end position="46"/>
    </location>
</feature>
<reference evidence="2" key="1">
    <citation type="submission" date="2025-08" db="UniProtKB">
        <authorList>
            <consortium name="Ensembl"/>
        </authorList>
    </citation>
    <scope>IDENTIFICATION</scope>
</reference>
<dbReference type="Proteomes" id="UP000694416">
    <property type="component" value="Unplaced"/>
</dbReference>
<keyword evidence="3" id="KW-1185">Reference proteome</keyword>
<name>A0A8C9IBA0_9PRIM</name>
<proteinExistence type="predicted"/>
<feature type="region of interest" description="Disordered" evidence="1">
    <location>
        <begin position="33"/>
        <end position="58"/>
    </location>
</feature>
<dbReference type="Ensembl" id="ENSPTET00000044223.1">
    <property type="protein sequence ID" value="ENSPTEP00000032129.1"/>
    <property type="gene ID" value="ENSPTEG00000030927.1"/>
</dbReference>
<sequence>MRVPGDIVSALLQGHRARRAGLGVAALGRRGGCPAREGAAGPARPGSQPRACPQRGAHSPCADLAREIKQGQGLLPASQDPRHTLALSQHWGKGVPSGFGVQILRHWVLSAALCCPIQ</sequence>
<evidence type="ECO:0000313" key="3">
    <source>
        <dbReference type="Proteomes" id="UP000694416"/>
    </source>
</evidence>
<organism evidence="2 3">
    <name type="scientific">Piliocolobus tephrosceles</name>
    <name type="common">Ugandan red Colobus</name>
    <dbReference type="NCBI Taxonomy" id="591936"/>
    <lineage>
        <taxon>Eukaryota</taxon>
        <taxon>Metazoa</taxon>
        <taxon>Chordata</taxon>
        <taxon>Craniata</taxon>
        <taxon>Vertebrata</taxon>
        <taxon>Euteleostomi</taxon>
        <taxon>Mammalia</taxon>
        <taxon>Eutheria</taxon>
        <taxon>Euarchontoglires</taxon>
        <taxon>Primates</taxon>
        <taxon>Haplorrhini</taxon>
        <taxon>Catarrhini</taxon>
        <taxon>Cercopithecidae</taxon>
        <taxon>Colobinae</taxon>
        <taxon>Piliocolobus</taxon>
    </lineage>
</organism>